<keyword evidence="12" id="KW-1185">Reference proteome</keyword>
<dbReference type="FunFam" id="1.10.10.790:FF:000002">
    <property type="entry name" value="Splicing factor 3A subunit 1"/>
    <property type="match status" value="1"/>
</dbReference>
<dbReference type="PROSITE" id="PS50053">
    <property type="entry name" value="UBIQUITIN_2"/>
    <property type="match status" value="1"/>
</dbReference>
<dbReference type="OrthoDB" id="447637at2759"/>
<sequence>MASTVEPDERVGIIVPPPEVKGILETTATYVGKKPALEARVLQKHNQDPRFSFLKVSDPYYAYYCSKVAEARAAATGQPAPVQSISSEAEKGKEIITEGQPLSSKDQIHAKDGQVPSASQATADDEPVRGSKDAADEKMTTSATAKVSFLKSIRAKEEAARQEPREPPPEDLFTLISMAPQPHALGLEVMKLAAQFVAKNGREFLTALRSKESRNSLFDFLRPMHPHFIVFQRLVDAYRAIMTEGNASNFLPKGHNVRECEKAIMQDVWYMHDWECLRAEREHDAAMDESEKVKAAQIDWYDFVVLETVDIDDDETNLPAPVADAKQLPKILAATRKLELEREKNRGDVDMDIDTDETPNGSVLSQTTEKHGMVVTVEADTALSWDRIRKEPTAIPVKQVNDVRVGSIADEPTVVLPSGQRVPLSQAEASMRAELLNPSYKDERARAAAKNRKQNLARGEEMARHLARWEQQRTEGGVYNRGDLQEALATQPKSSAAEADVRLKKAERLGPKLPGMEIEELSPPAKRRRVEAAKEALEKAAKKKAAETAAAEEEAAVAEAAGIATEEKLPGLMTADEWLQKQGQHAQVRIKMPSHSNKEWKLQGQEMELKAPLKKMVSNLKKVIEKWTKLPAKKQKLHMEGAGFLKDKMTLAFYNVSNETTITLEVKERGGRKRNH</sequence>
<dbReference type="InterPro" id="IPR035967">
    <property type="entry name" value="SWAP/Surp_sf"/>
</dbReference>
<keyword evidence="4" id="KW-0677">Repeat</keyword>
<dbReference type="InterPro" id="IPR035563">
    <property type="entry name" value="SF3As1_ubi"/>
</dbReference>
<feature type="domain" description="SURP motif" evidence="10">
    <location>
        <begin position="23"/>
        <end position="64"/>
    </location>
</feature>
<evidence type="ECO:0000313" key="12">
    <source>
        <dbReference type="Proteomes" id="UP000012073"/>
    </source>
</evidence>
<accession>R7QGI3</accession>
<dbReference type="GO" id="GO:0005686">
    <property type="term" value="C:U2 snRNP"/>
    <property type="evidence" value="ECO:0007669"/>
    <property type="project" value="TreeGrafter"/>
</dbReference>
<dbReference type="KEGG" id="ccp:CHC_T00010162001"/>
<name>R7QGI3_CHOCR</name>
<evidence type="ECO:0000256" key="7">
    <source>
        <dbReference type="SAM" id="Coils"/>
    </source>
</evidence>
<dbReference type="EMBL" id="HG001781">
    <property type="protein sequence ID" value="CDF36505.1"/>
    <property type="molecule type" value="Genomic_DNA"/>
</dbReference>
<dbReference type="CDD" id="cd01800">
    <property type="entry name" value="Ubl_SF3a120"/>
    <property type="match status" value="1"/>
</dbReference>
<feature type="coiled-coil region" evidence="7">
    <location>
        <begin position="527"/>
        <end position="554"/>
    </location>
</feature>
<feature type="domain" description="Ubiquitin-like" evidence="9">
    <location>
        <begin position="586"/>
        <end position="671"/>
    </location>
</feature>
<dbReference type="InterPro" id="IPR022030">
    <property type="entry name" value="SF3A1_dom"/>
</dbReference>
<dbReference type="PROSITE" id="PS50128">
    <property type="entry name" value="SURP"/>
    <property type="match status" value="2"/>
</dbReference>
<evidence type="ECO:0000256" key="3">
    <source>
        <dbReference type="ARBA" id="ARBA00022728"/>
    </source>
</evidence>
<dbReference type="GeneID" id="17324040"/>
<dbReference type="GO" id="GO:0003723">
    <property type="term" value="F:RNA binding"/>
    <property type="evidence" value="ECO:0007669"/>
    <property type="project" value="InterPro"/>
</dbReference>
<dbReference type="PANTHER" id="PTHR15316:SF1">
    <property type="entry name" value="SPLICING FACTOR 3A SUBUNIT 1"/>
    <property type="match status" value="1"/>
</dbReference>
<dbReference type="GO" id="GO:0071013">
    <property type="term" value="C:catalytic step 2 spliceosome"/>
    <property type="evidence" value="ECO:0007669"/>
    <property type="project" value="TreeGrafter"/>
</dbReference>
<dbReference type="STRING" id="2769.R7QGI3"/>
<organism evidence="11 12">
    <name type="scientific">Chondrus crispus</name>
    <name type="common">Carrageen Irish moss</name>
    <name type="synonym">Polymorpha crispa</name>
    <dbReference type="NCBI Taxonomy" id="2769"/>
    <lineage>
        <taxon>Eukaryota</taxon>
        <taxon>Rhodophyta</taxon>
        <taxon>Florideophyceae</taxon>
        <taxon>Rhodymeniophycidae</taxon>
        <taxon>Gigartinales</taxon>
        <taxon>Gigartinaceae</taxon>
        <taxon>Chondrus</taxon>
    </lineage>
</organism>
<dbReference type="Pfam" id="PF01805">
    <property type="entry name" value="Surp"/>
    <property type="match status" value="2"/>
</dbReference>
<dbReference type="Proteomes" id="UP000012073">
    <property type="component" value="Unassembled WGS sequence"/>
</dbReference>
<keyword evidence="2" id="KW-0507">mRNA processing</keyword>
<dbReference type="SUPFAM" id="SSF54236">
    <property type="entry name" value="Ubiquitin-like"/>
    <property type="match status" value="1"/>
</dbReference>
<keyword evidence="6" id="KW-0539">Nucleus</keyword>
<evidence type="ECO:0000256" key="4">
    <source>
        <dbReference type="ARBA" id="ARBA00022737"/>
    </source>
</evidence>
<dbReference type="GO" id="GO:0000381">
    <property type="term" value="P:regulation of alternative mRNA splicing, via spliceosome"/>
    <property type="evidence" value="ECO:0007669"/>
    <property type="project" value="TreeGrafter"/>
</dbReference>
<dbReference type="Gramene" id="CDF36505">
    <property type="protein sequence ID" value="CDF36505"/>
    <property type="gene ID" value="CHC_T00010162001"/>
</dbReference>
<evidence type="ECO:0000256" key="6">
    <source>
        <dbReference type="ARBA" id="ARBA00023242"/>
    </source>
</evidence>
<evidence type="ECO:0000256" key="2">
    <source>
        <dbReference type="ARBA" id="ARBA00022664"/>
    </source>
</evidence>
<feature type="domain" description="SURP motif" evidence="10">
    <location>
        <begin position="189"/>
        <end position="231"/>
    </location>
</feature>
<dbReference type="AlphaFoldDB" id="R7QGI3"/>
<feature type="compositionally biased region" description="Basic and acidic residues" evidence="8">
    <location>
        <begin position="126"/>
        <end position="139"/>
    </location>
</feature>
<dbReference type="Pfam" id="PF00240">
    <property type="entry name" value="ubiquitin"/>
    <property type="match status" value="1"/>
</dbReference>
<evidence type="ECO:0000256" key="1">
    <source>
        <dbReference type="ARBA" id="ARBA00004123"/>
    </source>
</evidence>
<dbReference type="GO" id="GO:0071004">
    <property type="term" value="C:U2-type prespliceosome"/>
    <property type="evidence" value="ECO:0007669"/>
    <property type="project" value="TreeGrafter"/>
</dbReference>
<reference evidence="12" key="1">
    <citation type="journal article" date="2013" name="Proc. Natl. Acad. Sci. U.S.A.">
        <title>Genome structure and metabolic features in the red seaweed Chondrus crispus shed light on evolution of the Archaeplastida.</title>
        <authorList>
            <person name="Collen J."/>
            <person name="Porcel B."/>
            <person name="Carre W."/>
            <person name="Ball S.G."/>
            <person name="Chaparro C."/>
            <person name="Tonon T."/>
            <person name="Barbeyron T."/>
            <person name="Michel G."/>
            <person name="Noel B."/>
            <person name="Valentin K."/>
            <person name="Elias M."/>
            <person name="Artiguenave F."/>
            <person name="Arun A."/>
            <person name="Aury J.M."/>
            <person name="Barbosa-Neto J.F."/>
            <person name="Bothwell J.H."/>
            <person name="Bouget F.Y."/>
            <person name="Brillet L."/>
            <person name="Cabello-Hurtado F."/>
            <person name="Capella-Gutierrez S."/>
            <person name="Charrier B."/>
            <person name="Cladiere L."/>
            <person name="Cock J.M."/>
            <person name="Coelho S.M."/>
            <person name="Colleoni C."/>
            <person name="Czjzek M."/>
            <person name="Da Silva C."/>
            <person name="Delage L."/>
            <person name="Denoeud F."/>
            <person name="Deschamps P."/>
            <person name="Dittami S.M."/>
            <person name="Gabaldon T."/>
            <person name="Gachon C.M."/>
            <person name="Groisillier A."/>
            <person name="Herve C."/>
            <person name="Jabbari K."/>
            <person name="Katinka M."/>
            <person name="Kloareg B."/>
            <person name="Kowalczyk N."/>
            <person name="Labadie K."/>
            <person name="Leblanc C."/>
            <person name="Lopez P.J."/>
            <person name="McLachlan D.H."/>
            <person name="Meslet-Cladiere L."/>
            <person name="Moustafa A."/>
            <person name="Nehr Z."/>
            <person name="Nyvall Collen P."/>
            <person name="Panaud O."/>
            <person name="Partensky F."/>
            <person name="Poulain J."/>
            <person name="Rensing S.A."/>
            <person name="Rousvoal S."/>
            <person name="Samson G."/>
            <person name="Symeonidi A."/>
            <person name="Weissenbach J."/>
            <person name="Zambounis A."/>
            <person name="Wincker P."/>
            <person name="Boyen C."/>
        </authorList>
    </citation>
    <scope>NUCLEOTIDE SEQUENCE [LARGE SCALE GENOMIC DNA]</scope>
    <source>
        <strain evidence="12">cv. Stackhouse</strain>
    </source>
</reference>
<evidence type="ECO:0000259" key="10">
    <source>
        <dbReference type="PROSITE" id="PS50128"/>
    </source>
</evidence>
<evidence type="ECO:0000256" key="5">
    <source>
        <dbReference type="ARBA" id="ARBA00023187"/>
    </source>
</evidence>
<dbReference type="SMART" id="SM00648">
    <property type="entry name" value="SWAP"/>
    <property type="match status" value="2"/>
</dbReference>
<dbReference type="InterPro" id="IPR000061">
    <property type="entry name" value="Surp"/>
</dbReference>
<dbReference type="OMA" id="HAYYRHR"/>
<dbReference type="SUPFAM" id="SSF109905">
    <property type="entry name" value="Surp module (SWAP domain)"/>
    <property type="match status" value="2"/>
</dbReference>
<keyword evidence="7" id="KW-0175">Coiled coil</keyword>
<dbReference type="FunFam" id="1.10.10.790:FF:000001">
    <property type="entry name" value="Splicing factor 3a, subunit 1"/>
    <property type="match status" value="1"/>
</dbReference>
<dbReference type="InterPro" id="IPR045146">
    <property type="entry name" value="SF3A1"/>
</dbReference>
<keyword evidence="5" id="KW-0508">mRNA splicing</keyword>
<protein>
    <submittedName>
        <fullName evidence="11">Splicing factor 3A subunit 1, SF3-A</fullName>
    </submittedName>
</protein>
<gene>
    <name evidence="11" type="ORF">CHC_T00010162001</name>
</gene>
<dbReference type="Gene3D" id="1.10.10.790">
    <property type="entry name" value="Surp module"/>
    <property type="match status" value="2"/>
</dbReference>
<dbReference type="Gene3D" id="3.10.20.90">
    <property type="entry name" value="Phosphatidylinositol 3-kinase Catalytic Subunit, Chain A, domain 1"/>
    <property type="match status" value="1"/>
</dbReference>
<evidence type="ECO:0000313" key="11">
    <source>
        <dbReference type="EMBL" id="CDF36505.1"/>
    </source>
</evidence>
<proteinExistence type="predicted"/>
<dbReference type="Pfam" id="PF12230">
    <property type="entry name" value="PRP21_like_P"/>
    <property type="match status" value="1"/>
</dbReference>
<dbReference type="InterPro" id="IPR029071">
    <property type="entry name" value="Ubiquitin-like_domsf"/>
</dbReference>
<evidence type="ECO:0000256" key="8">
    <source>
        <dbReference type="SAM" id="MobiDB-lite"/>
    </source>
</evidence>
<dbReference type="SMART" id="SM00213">
    <property type="entry name" value="UBQ"/>
    <property type="match status" value="1"/>
</dbReference>
<dbReference type="PANTHER" id="PTHR15316">
    <property type="entry name" value="SPLICEOSOME ASSOCIATED PROTEIN 114/SWAP SPLICING FACTOR-RELATED"/>
    <property type="match status" value="1"/>
</dbReference>
<feature type="region of interest" description="Disordered" evidence="8">
    <location>
        <begin position="98"/>
        <end position="143"/>
    </location>
</feature>
<evidence type="ECO:0000259" key="9">
    <source>
        <dbReference type="PROSITE" id="PS50053"/>
    </source>
</evidence>
<dbReference type="RefSeq" id="XP_005716324.1">
    <property type="nucleotide sequence ID" value="XM_005716267.1"/>
</dbReference>
<dbReference type="InterPro" id="IPR000626">
    <property type="entry name" value="Ubiquitin-like_dom"/>
</dbReference>
<comment type="subcellular location">
    <subcellularLocation>
        <location evidence="1">Nucleus</location>
    </subcellularLocation>
</comment>
<dbReference type="GO" id="GO:0045292">
    <property type="term" value="P:mRNA cis splicing, via spliceosome"/>
    <property type="evidence" value="ECO:0007669"/>
    <property type="project" value="InterPro"/>
</dbReference>
<dbReference type="PhylomeDB" id="R7QGI3"/>
<keyword evidence="3" id="KW-0747">Spliceosome</keyword>